<dbReference type="InterPro" id="IPR036388">
    <property type="entry name" value="WH-like_DNA-bd_sf"/>
</dbReference>
<dbReference type="KEGG" id="phs:C2L64_49340"/>
<dbReference type="Pfam" id="PF00126">
    <property type="entry name" value="HTH_1"/>
    <property type="match status" value="1"/>
</dbReference>
<evidence type="ECO:0000256" key="1">
    <source>
        <dbReference type="ARBA" id="ARBA00009437"/>
    </source>
</evidence>
<dbReference type="GO" id="GO:0003700">
    <property type="term" value="F:DNA-binding transcription factor activity"/>
    <property type="evidence" value="ECO:0007669"/>
    <property type="project" value="InterPro"/>
</dbReference>
<dbReference type="EMBL" id="CP026109">
    <property type="protein sequence ID" value="AUT76279.1"/>
    <property type="molecule type" value="Genomic_DNA"/>
</dbReference>
<name>A0AAN1JNA6_9BURK</name>
<dbReference type="InterPro" id="IPR036390">
    <property type="entry name" value="WH_DNA-bd_sf"/>
</dbReference>
<dbReference type="Gene3D" id="3.40.190.290">
    <property type="match status" value="1"/>
</dbReference>
<gene>
    <name evidence="6" type="ORF">C2L64_49340</name>
</gene>
<dbReference type="RefSeq" id="WP_090836548.1">
    <property type="nucleotide sequence ID" value="NZ_CADFGJ010000029.1"/>
</dbReference>
<comment type="similarity">
    <text evidence="1">Belongs to the LysR transcriptional regulatory family.</text>
</comment>
<dbReference type="PROSITE" id="PS50931">
    <property type="entry name" value="HTH_LYSR"/>
    <property type="match status" value="1"/>
</dbReference>
<dbReference type="PANTHER" id="PTHR30537:SF5">
    <property type="entry name" value="HTH-TYPE TRANSCRIPTIONAL ACTIVATOR TTDR-RELATED"/>
    <property type="match status" value="1"/>
</dbReference>
<dbReference type="FunFam" id="3.40.190.290:FF:000001">
    <property type="entry name" value="Transcriptional regulator, LysR family"/>
    <property type="match status" value="1"/>
</dbReference>
<evidence type="ECO:0000259" key="5">
    <source>
        <dbReference type="PROSITE" id="PS50931"/>
    </source>
</evidence>
<dbReference type="AlphaFoldDB" id="A0AAN1JNA6"/>
<protein>
    <submittedName>
        <fullName evidence="6">LysR family transcriptional regulator</fullName>
    </submittedName>
</protein>
<dbReference type="InterPro" id="IPR005119">
    <property type="entry name" value="LysR_subst-bd"/>
</dbReference>
<keyword evidence="3" id="KW-0238">DNA-binding</keyword>
<dbReference type="GeneID" id="55536253"/>
<dbReference type="InterPro" id="IPR000847">
    <property type="entry name" value="LysR_HTH_N"/>
</dbReference>
<reference evidence="6 7" key="1">
    <citation type="submission" date="2018-01" db="EMBL/GenBank/DDBJ databases">
        <title>Species boundaries and ecological features among Paraburkholderia terrae DSMZ17804T, P. hospita DSMZ17164T and P. caribensis DSMZ13236T.</title>
        <authorList>
            <person name="Pratama A.A."/>
        </authorList>
    </citation>
    <scope>NUCLEOTIDE SEQUENCE [LARGE SCALE GENOMIC DNA]</scope>
    <source>
        <strain evidence="6 7">DSM 17164</strain>
    </source>
</reference>
<dbReference type="PANTHER" id="PTHR30537">
    <property type="entry name" value="HTH-TYPE TRANSCRIPTIONAL REGULATOR"/>
    <property type="match status" value="1"/>
</dbReference>
<evidence type="ECO:0000256" key="2">
    <source>
        <dbReference type="ARBA" id="ARBA00023015"/>
    </source>
</evidence>
<evidence type="ECO:0000256" key="4">
    <source>
        <dbReference type="ARBA" id="ARBA00023163"/>
    </source>
</evidence>
<keyword evidence="4" id="KW-0804">Transcription</keyword>
<evidence type="ECO:0000256" key="3">
    <source>
        <dbReference type="ARBA" id="ARBA00023125"/>
    </source>
</evidence>
<dbReference type="SUPFAM" id="SSF53850">
    <property type="entry name" value="Periplasmic binding protein-like II"/>
    <property type="match status" value="1"/>
</dbReference>
<dbReference type="SUPFAM" id="SSF46785">
    <property type="entry name" value="Winged helix' DNA-binding domain"/>
    <property type="match status" value="1"/>
</dbReference>
<dbReference type="CDD" id="cd08422">
    <property type="entry name" value="PBP2_CrgA_like"/>
    <property type="match status" value="1"/>
</dbReference>
<feature type="domain" description="HTH lysR-type" evidence="5">
    <location>
        <begin position="1"/>
        <end position="59"/>
    </location>
</feature>
<evidence type="ECO:0000313" key="6">
    <source>
        <dbReference type="EMBL" id="AUT76279.1"/>
    </source>
</evidence>
<dbReference type="GO" id="GO:0003677">
    <property type="term" value="F:DNA binding"/>
    <property type="evidence" value="ECO:0007669"/>
    <property type="project" value="UniProtKB-KW"/>
</dbReference>
<dbReference type="Pfam" id="PF03466">
    <property type="entry name" value="LysR_substrate"/>
    <property type="match status" value="1"/>
</dbReference>
<dbReference type="Proteomes" id="UP000236649">
    <property type="component" value="Chromosome 5"/>
</dbReference>
<dbReference type="InterPro" id="IPR058163">
    <property type="entry name" value="LysR-type_TF_proteobact-type"/>
</dbReference>
<sequence length="304" mass="34572">MDKWREMEVFVRIAELHSLSKAADSLDLSKAAASRHLAALEERLGARLVERSTRRLFLTDVGQSFFHRCKALLTEATEAESEVKATILDPVGTLRITASLSFCVKHITPLLPEYNRRYPNVTVHVEVANRYGDLIDSGIDIAIRTREYEPDSSITVRRLAQTRRILAASPHYLDRFGTPRSPEDLQAHRLLLYTLANQSHELHFLRGEQKMAVPVTGFFEANDGQVIRAAAMEGLGILVQPLYIIHADVVSGRLVPVLNDWDLPRLTINIAYLSRKHMSAKVRTFSDFLVAHFQQMEFERRWTA</sequence>
<keyword evidence="2" id="KW-0805">Transcription regulation</keyword>
<proteinExistence type="inferred from homology"/>
<organism evidence="6 7">
    <name type="scientific">Paraburkholderia hospita</name>
    <dbReference type="NCBI Taxonomy" id="169430"/>
    <lineage>
        <taxon>Bacteria</taxon>
        <taxon>Pseudomonadati</taxon>
        <taxon>Pseudomonadota</taxon>
        <taxon>Betaproteobacteria</taxon>
        <taxon>Burkholderiales</taxon>
        <taxon>Burkholderiaceae</taxon>
        <taxon>Paraburkholderia</taxon>
    </lineage>
</organism>
<evidence type="ECO:0000313" key="7">
    <source>
        <dbReference type="Proteomes" id="UP000236649"/>
    </source>
</evidence>
<dbReference type="FunFam" id="1.10.10.10:FF:000001">
    <property type="entry name" value="LysR family transcriptional regulator"/>
    <property type="match status" value="1"/>
</dbReference>
<dbReference type="Gene3D" id="1.10.10.10">
    <property type="entry name" value="Winged helix-like DNA-binding domain superfamily/Winged helix DNA-binding domain"/>
    <property type="match status" value="1"/>
</dbReference>
<accession>A0AAN1JNA6</accession>